<dbReference type="eggNOG" id="ENOG5032R92">
    <property type="taxonomic scope" value="Bacteria"/>
</dbReference>
<proteinExistence type="predicted"/>
<gene>
    <name evidence="1" type="ORF">L284_00530</name>
</gene>
<dbReference type="Proteomes" id="UP000015527">
    <property type="component" value="Unassembled WGS sequence"/>
</dbReference>
<name>T0I5R9_9SPHN</name>
<protein>
    <recommendedName>
        <fullName evidence="3">T6SS immunity protein Tdi1 C-terminal domain-containing protein</fullName>
    </recommendedName>
</protein>
<keyword evidence="2" id="KW-1185">Reference proteome</keyword>
<dbReference type="RefSeq" id="WP_021232107.1">
    <property type="nucleotide sequence ID" value="NZ_ATHL01000002.1"/>
</dbReference>
<sequence>MTLAEPARALQALNSAWRWTGVEFAEIVAQSLMGHLLTVDRAGTYHYLDPDLLTLCPLGDEAAAQLHMAQSETQRVWRADALVDAATERLGFTALGEVYSRTLPALLAGDYGHEHLIRISLVELIYLTGDLARQTRDLPEGARVQLKVTK</sequence>
<dbReference type="OrthoDB" id="672028at2"/>
<dbReference type="EMBL" id="ATHL01000002">
    <property type="protein sequence ID" value="EQB19693.1"/>
    <property type="molecule type" value="Genomic_DNA"/>
</dbReference>
<organism evidence="1 2">
    <name type="scientific">Novosphingobium lindaniclasticum LE124</name>
    <dbReference type="NCBI Taxonomy" id="1096930"/>
    <lineage>
        <taxon>Bacteria</taxon>
        <taxon>Pseudomonadati</taxon>
        <taxon>Pseudomonadota</taxon>
        <taxon>Alphaproteobacteria</taxon>
        <taxon>Sphingomonadales</taxon>
        <taxon>Sphingomonadaceae</taxon>
        <taxon>Novosphingobium</taxon>
    </lineage>
</organism>
<evidence type="ECO:0008006" key="3">
    <source>
        <dbReference type="Google" id="ProtNLM"/>
    </source>
</evidence>
<comment type="caution">
    <text evidence="1">The sequence shown here is derived from an EMBL/GenBank/DDBJ whole genome shotgun (WGS) entry which is preliminary data.</text>
</comment>
<dbReference type="PATRIC" id="fig|1096930.3.peg.107"/>
<dbReference type="AlphaFoldDB" id="T0I5R9"/>
<accession>T0I5R9</accession>
<reference evidence="1 2" key="1">
    <citation type="journal article" date="2013" name="Genome Announc.">
        <title>Genome Sequence of Novosphingobium lindaniclasticum LE124T, Isolated from a Hexachlorocyclohexane Dumpsite.</title>
        <authorList>
            <person name="Saxena A."/>
            <person name="Nayyar N."/>
            <person name="Sangwan N."/>
            <person name="Kumari R."/>
            <person name="Khurana J.P."/>
            <person name="Lal R."/>
        </authorList>
    </citation>
    <scope>NUCLEOTIDE SEQUENCE [LARGE SCALE GENOMIC DNA]</scope>
    <source>
        <strain evidence="1 2">LE124</strain>
    </source>
</reference>
<evidence type="ECO:0000313" key="2">
    <source>
        <dbReference type="Proteomes" id="UP000015527"/>
    </source>
</evidence>
<evidence type="ECO:0000313" key="1">
    <source>
        <dbReference type="EMBL" id="EQB19693.1"/>
    </source>
</evidence>